<dbReference type="Pfam" id="PF03772">
    <property type="entry name" value="Competence"/>
    <property type="match status" value="1"/>
</dbReference>
<dbReference type="Pfam" id="PF13567">
    <property type="entry name" value="DUF4131"/>
    <property type="match status" value="1"/>
</dbReference>
<evidence type="ECO:0000256" key="6">
    <source>
        <dbReference type="SAM" id="Phobius"/>
    </source>
</evidence>
<feature type="transmembrane region" description="Helical" evidence="6">
    <location>
        <begin position="35"/>
        <end position="53"/>
    </location>
</feature>
<evidence type="ECO:0000256" key="3">
    <source>
        <dbReference type="ARBA" id="ARBA00022692"/>
    </source>
</evidence>
<name>A0ABT1SRN6_9FIRM</name>
<feature type="transmembrane region" description="Helical" evidence="6">
    <location>
        <begin position="58"/>
        <end position="76"/>
    </location>
</feature>
<dbReference type="InterPro" id="IPR052159">
    <property type="entry name" value="Competence_DNA_uptake"/>
</dbReference>
<comment type="caution">
    <text evidence="9">The sequence shown here is derived from an EMBL/GenBank/DDBJ whole genome shotgun (WGS) entry which is preliminary data.</text>
</comment>
<comment type="subcellular location">
    <subcellularLocation>
        <location evidence="1">Cell membrane</location>
        <topology evidence="1">Multi-pass membrane protein</topology>
    </subcellularLocation>
</comment>
<feature type="domain" description="ComEC/Rec2-related protein" evidence="7">
    <location>
        <begin position="235"/>
        <end position="496"/>
    </location>
</feature>
<feature type="domain" description="DUF4131" evidence="8">
    <location>
        <begin position="30"/>
        <end position="190"/>
    </location>
</feature>
<reference evidence="9 10" key="1">
    <citation type="submission" date="2022-06" db="EMBL/GenBank/DDBJ databases">
        <title>Isolation of gut microbiota from human fecal samples.</title>
        <authorList>
            <person name="Pamer E.G."/>
            <person name="Barat B."/>
            <person name="Waligurski E."/>
            <person name="Medina S."/>
            <person name="Paddock L."/>
            <person name="Mostad J."/>
        </authorList>
    </citation>
    <scope>NUCLEOTIDE SEQUENCE [LARGE SCALE GENOMIC DNA]</scope>
    <source>
        <strain evidence="9 10">DFI.1.1</strain>
    </source>
</reference>
<dbReference type="RefSeq" id="WP_062411497.1">
    <property type="nucleotide sequence ID" value="NZ_JAJCIO010000007.1"/>
</dbReference>
<keyword evidence="4 6" id="KW-1133">Transmembrane helix</keyword>
<evidence type="ECO:0000256" key="5">
    <source>
        <dbReference type="ARBA" id="ARBA00023136"/>
    </source>
</evidence>
<dbReference type="Proteomes" id="UP001206692">
    <property type="component" value="Unassembled WGS sequence"/>
</dbReference>
<feature type="transmembrane region" description="Helical" evidence="6">
    <location>
        <begin position="286"/>
        <end position="308"/>
    </location>
</feature>
<feature type="transmembrane region" description="Helical" evidence="6">
    <location>
        <begin position="444"/>
        <end position="466"/>
    </location>
</feature>
<evidence type="ECO:0000259" key="7">
    <source>
        <dbReference type="Pfam" id="PF03772"/>
    </source>
</evidence>
<dbReference type="PANTHER" id="PTHR30619">
    <property type="entry name" value="DNA INTERNALIZATION/COMPETENCE PROTEIN COMEC/REC2"/>
    <property type="match status" value="1"/>
</dbReference>
<evidence type="ECO:0000256" key="4">
    <source>
        <dbReference type="ARBA" id="ARBA00022989"/>
    </source>
</evidence>
<dbReference type="PANTHER" id="PTHR30619:SF1">
    <property type="entry name" value="RECOMBINATION PROTEIN 2"/>
    <property type="match status" value="1"/>
</dbReference>
<evidence type="ECO:0000256" key="2">
    <source>
        <dbReference type="ARBA" id="ARBA00022475"/>
    </source>
</evidence>
<keyword evidence="3 6" id="KW-0812">Transmembrane</keyword>
<dbReference type="InterPro" id="IPR025405">
    <property type="entry name" value="DUF4131"/>
</dbReference>
<gene>
    <name evidence="9" type="ORF">NE675_05770</name>
</gene>
<evidence type="ECO:0000313" key="10">
    <source>
        <dbReference type="Proteomes" id="UP001206692"/>
    </source>
</evidence>
<dbReference type="EMBL" id="JANGEW010000009">
    <property type="protein sequence ID" value="MCQ5342538.1"/>
    <property type="molecule type" value="Genomic_DNA"/>
</dbReference>
<organism evidence="9 10">
    <name type="scientific">Megasphaera massiliensis</name>
    <dbReference type="NCBI Taxonomy" id="1232428"/>
    <lineage>
        <taxon>Bacteria</taxon>
        <taxon>Bacillati</taxon>
        <taxon>Bacillota</taxon>
        <taxon>Negativicutes</taxon>
        <taxon>Veillonellales</taxon>
        <taxon>Veillonellaceae</taxon>
        <taxon>Megasphaera</taxon>
    </lineage>
</organism>
<feature type="transmembrane region" description="Helical" evidence="6">
    <location>
        <begin position="384"/>
        <end position="406"/>
    </location>
</feature>
<keyword evidence="2" id="KW-1003">Cell membrane</keyword>
<evidence type="ECO:0000259" key="8">
    <source>
        <dbReference type="Pfam" id="PF13567"/>
    </source>
</evidence>
<evidence type="ECO:0000256" key="1">
    <source>
        <dbReference type="ARBA" id="ARBA00004651"/>
    </source>
</evidence>
<evidence type="ECO:0000313" key="9">
    <source>
        <dbReference type="EMBL" id="MCQ5342538.1"/>
    </source>
</evidence>
<feature type="transmembrane region" description="Helical" evidence="6">
    <location>
        <begin position="328"/>
        <end position="349"/>
    </location>
</feature>
<feature type="transmembrane region" description="Helical" evidence="6">
    <location>
        <begin position="478"/>
        <end position="496"/>
    </location>
</feature>
<accession>A0ABT1SRN6</accession>
<keyword evidence="5 6" id="KW-0472">Membrane</keyword>
<proteinExistence type="predicted"/>
<sequence>MKALSMRPLWLSLSLALALCAGIAAADRFSLPLPWWGAFFLLSLFGTGLCAFYRRMALIFFLIPALFCLGGMRLQLAADGYDALPHQAAGANLVVEGTLSEKRGTFTGEGGTMGRYVMDLTSYRYGDDDRTYPGKGRAYVTVPDGPDVGDTLRITGQSKPLTYYKNDGMYDARHRDREKDIWLRIFGKEGGAVQVLSEPVGIRALLQDLKTALTKRYDAVLGPDYAPVLSSLLFGGHYDELPPGLLEAFSTTGLIHILSVSGSHVALLLAVLQVIGRAAGLRGTPLFVLSAAFLLLYSALADFTSPVVRASIMGSLSAFSLTARRDYTAGHALALAVMAMLLYSPYLFFDLSFRLSCSASAGIVLCYKRITTILSFLPEFLRNCLSVSLSAQVLVVPLLLGAFFSFPVYSLLANVVVAPVLDLVMVLGLGASVLSLLYDAGADLILFGVKPLLALALKGNAFIAALPGSRLWAGQPSLWAWFSWYLLVGFVFFRSLRKKIFLPLIISLAVSWMMRPSGPGVLIFDAGRDQATAIIYEDRSADLWYNKSRFSNPDQAAVVVIPALRANGIFRLRRCVVEGEERAYTEALFQKAFTFLKGPGKGEIPYRGVTAVPQTFSGEPLLWELRSLDAWDGKSFPASALGTVVYEGFRGQGAAAEWGEAADSYGVPAYIPSRDGQLRLFRHRGQWRLSTFIEEDL</sequence>
<dbReference type="NCBIfam" id="TIGR00360">
    <property type="entry name" value="ComEC_N-term"/>
    <property type="match status" value="1"/>
</dbReference>
<feature type="transmembrane region" description="Helical" evidence="6">
    <location>
        <begin position="412"/>
        <end position="437"/>
    </location>
</feature>
<protein>
    <submittedName>
        <fullName evidence="9">ComEC family competence protein</fullName>
    </submittedName>
</protein>
<keyword evidence="10" id="KW-1185">Reference proteome</keyword>
<dbReference type="InterPro" id="IPR004477">
    <property type="entry name" value="ComEC_N"/>
</dbReference>
<feature type="transmembrane region" description="Helical" evidence="6">
    <location>
        <begin position="253"/>
        <end position="274"/>
    </location>
</feature>